<dbReference type="PANTHER" id="PTHR35146">
    <property type="entry name" value="UPF0178 PROTEIN YAII"/>
    <property type="match status" value="1"/>
</dbReference>
<dbReference type="InterPro" id="IPR003791">
    <property type="entry name" value="UPF0178"/>
</dbReference>
<reference evidence="3 4" key="1">
    <citation type="submission" date="2011-01" db="EMBL/GenBank/DDBJ databases">
        <title>Whole genome sequence of Amphibacillus xylinus NBRC 15112.</title>
        <authorList>
            <person name="Nakazawa H."/>
            <person name="Katano Y."/>
            <person name="Nakamura S."/>
            <person name="Sasagawa M."/>
            <person name="Fukada J."/>
            <person name="Arai T."/>
            <person name="Sasakura N."/>
            <person name="Mochizuki D."/>
            <person name="Hosoyama A."/>
            <person name="Harada K."/>
            <person name="Horikawa H."/>
            <person name="Kato Y."/>
            <person name="Harada T."/>
            <person name="Sasaki K."/>
            <person name="Sekiguchi M."/>
            <person name="Hodoyama M."/>
            <person name="Nishiko R."/>
            <person name="Narita H."/>
            <person name="Hanamaki A."/>
            <person name="Hata C."/>
            <person name="Konno Y."/>
            <person name="Niimura Y."/>
            <person name="Yamazaki S."/>
            <person name="Fujita N."/>
        </authorList>
    </citation>
    <scope>NUCLEOTIDE SEQUENCE [LARGE SCALE GENOMIC DNA]</scope>
    <source>
        <strain evidence="4">ATCC 51415 / DSM 6626 / JCM 7361 / LMG 17667 / NBRC 15112 / Ep01</strain>
    </source>
</reference>
<dbReference type="RefSeq" id="WP_015010069.1">
    <property type="nucleotide sequence ID" value="NC_018704.1"/>
</dbReference>
<evidence type="ECO:0000313" key="4">
    <source>
        <dbReference type="Proteomes" id="UP000006294"/>
    </source>
</evidence>
<comment type="similarity">
    <text evidence="1 2">Belongs to the UPF0178 family.</text>
</comment>
<name>K0IY83_AMPXN</name>
<dbReference type="HOGENOM" id="CLU_106619_0_0_9"/>
<dbReference type="NCBIfam" id="NF001095">
    <property type="entry name" value="PRK00124.1"/>
    <property type="match status" value="1"/>
</dbReference>
<dbReference type="eggNOG" id="COG1671">
    <property type="taxonomic scope" value="Bacteria"/>
</dbReference>
<dbReference type="Proteomes" id="UP000006294">
    <property type="component" value="Chromosome"/>
</dbReference>
<keyword evidence="4" id="KW-1185">Reference proteome</keyword>
<evidence type="ECO:0000256" key="2">
    <source>
        <dbReference type="HAMAP-Rule" id="MF_00489"/>
    </source>
</evidence>
<dbReference type="AlphaFoldDB" id="K0IY83"/>
<dbReference type="HAMAP" id="MF_00489">
    <property type="entry name" value="UPF0178"/>
    <property type="match status" value="1"/>
</dbReference>
<dbReference type="KEGG" id="axl:AXY_13330"/>
<evidence type="ECO:0000313" key="3">
    <source>
        <dbReference type="EMBL" id="BAM47465.1"/>
    </source>
</evidence>
<organism evidence="3 4">
    <name type="scientific">Amphibacillus xylanus (strain ATCC 51415 / DSM 6626 / JCM 7361 / LMG 17667 / NBRC 15112 / Ep01)</name>
    <dbReference type="NCBI Taxonomy" id="698758"/>
    <lineage>
        <taxon>Bacteria</taxon>
        <taxon>Bacillati</taxon>
        <taxon>Bacillota</taxon>
        <taxon>Bacilli</taxon>
        <taxon>Bacillales</taxon>
        <taxon>Bacillaceae</taxon>
        <taxon>Amphibacillus</taxon>
    </lineage>
</organism>
<dbReference type="EMBL" id="AP012050">
    <property type="protein sequence ID" value="BAM47465.1"/>
    <property type="molecule type" value="Genomic_DNA"/>
</dbReference>
<dbReference type="PANTHER" id="PTHR35146:SF1">
    <property type="entry name" value="UPF0178 PROTEIN YAII"/>
    <property type="match status" value="1"/>
</dbReference>
<proteinExistence type="inferred from homology"/>
<evidence type="ECO:0000256" key="1">
    <source>
        <dbReference type="ARBA" id="ARBA00008522"/>
    </source>
</evidence>
<accession>K0IY83</accession>
<gene>
    <name evidence="3" type="ordered locus">AXY_13330</name>
</gene>
<dbReference type="Pfam" id="PF02639">
    <property type="entry name" value="DUF188"/>
    <property type="match status" value="1"/>
</dbReference>
<protein>
    <recommendedName>
        <fullName evidence="2">UPF0178 protein AXY_13330</fullName>
    </recommendedName>
</protein>
<sequence>MIIYVDGDACPVNKEIISLAQKHNRSVVILKSYAHFSHDKQPDHVTEIYVDSESEAVDYKLTAMAKENDLVVTQDYGLASFVLQKKCQVIHPRGFHYTNRNIDRLLLTRHQNAQIRKSGGRTKGPAPYTEEDRQQFIRVFSKAIY</sequence>
<dbReference type="OrthoDB" id="9798918at2"/>